<reference evidence="2" key="1">
    <citation type="submission" date="2019-11" db="UniProtKB">
        <authorList>
            <consortium name="WormBaseParasite"/>
        </authorList>
    </citation>
    <scope>IDENTIFICATION</scope>
</reference>
<evidence type="ECO:0000256" key="1">
    <source>
        <dbReference type="SAM" id="MobiDB-lite"/>
    </source>
</evidence>
<dbReference type="InterPro" id="IPR039041">
    <property type="entry name" value="Nav/unc-53"/>
</dbReference>
<dbReference type="PANTHER" id="PTHR12784">
    <property type="entry name" value="STEERIN"/>
    <property type="match status" value="1"/>
</dbReference>
<name>A0A5K3F9X3_MESCO</name>
<dbReference type="WBParaSite" id="MCU_006487-RA">
    <property type="protein sequence ID" value="MCU_006487-RA"/>
    <property type="gene ID" value="MCU_006487"/>
</dbReference>
<dbReference type="PANTHER" id="PTHR12784:SF28">
    <property type="entry name" value="PROTEIN SICKIE"/>
    <property type="match status" value="1"/>
</dbReference>
<feature type="region of interest" description="Disordered" evidence="1">
    <location>
        <begin position="33"/>
        <end position="162"/>
    </location>
</feature>
<dbReference type="GO" id="GO:0022008">
    <property type="term" value="P:neurogenesis"/>
    <property type="evidence" value="ECO:0007669"/>
    <property type="project" value="InterPro"/>
</dbReference>
<accession>A0A5K3F9X3</accession>
<protein>
    <submittedName>
        <fullName evidence="2">Ypt/Rab-GAP domain of gyp1p superfamily protein</fullName>
    </submittedName>
</protein>
<dbReference type="AlphaFoldDB" id="A0A5K3F9X3"/>
<proteinExistence type="predicted"/>
<sequence length="247" mass="27145">MAQRLQSLTVSAAEKDSELRELRQIIESMCQEGITASVTSPSLRDEGAESGLRNPASKHNDGSAIPAVPRSATRKGGWLRSSFDRAFRRRGSQSSLTGDTNQGDSHYGSQSKLPPPPISAWNTPEHRPSHRLRKNFVRASSVSGDVGRSPEHQAPRPVNSTQSNSCCDSYSRCCSLEAEVEGLRKELADREAKLTDVQLQALASAHQVDQLRDQMTLMFQQLNLLRKDNERLQTSVSSATASTHFTS</sequence>
<organism evidence="2">
    <name type="scientific">Mesocestoides corti</name>
    <name type="common">Flatworm</name>
    <dbReference type="NCBI Taxonomy" id="53468"/>
    <lineage>
        <taxon>Eukaryota</taxon>
        <taxon>Metazoa</taxon>
        <taxon>Spiralia</taxon>
        <taxon>Lophotrochozoa</taxon>
        <taxon>Platyhelminthes</taxon>
        <taxon>Cestoda</taxon>
        <taxon>Eucestoda</taxon>
        <taxon>Cyclophyllidea</taxon>
        <taxon>Mesocestoididae</taxon>
        <taxon>Mesocestoides</taxon>
    </lineage>
</organism>
<feature type="compositionally biased region" description="Polar residues" evidence="1">
    <location>
        <begin position="92"/>
        <end position="112"/>
    </location>
</feature>
<evidence type="ECO:0000313" key="2">
    <source>
        <dbReference type="WBParaSite" id="MCU_006487-RA"/>
    </source>
</evidence>